<dbReference type="Proteomes" id="UP000054978">
    <property type="component" value="Unassembled WGS sequence"/>
</dbReference>
<dbReference type="EMBL" id="FCOB02000019">
    <property type="protein sequence ID" value="SAK78790.1"/>
    <property type="molecule type" value="Genomic_DNA"/>
</dbReference>
<evidence type="ECO:0000313" key="5">
    <source>
        <dbReference type="Proteomes" id="UP000054978"/>
    </source>
</evidence>
<accession>A0A158C926</accession>
<evidence type="ECO:0000259" key="3">
    <source>
        <dbReference type="PROSITE" id="PS50914"/>
    </source>
</evidence>
<evidence type="ECO:0000313" key="4">
    <source>
        <dbReference type="EMBL" id="SAK78790.1"/>
    </source>
</evidence>
<evidence type="ECO:0000256" key="1">
    <source>
        <dbReference type="SAM" id="MobiDB-lite"/>
    </source>
</evidence>
<evidence type="ECO:0000256" key="2">
    <source>
        <dbReference type="SAM" id="SignalP"/>
    </source>
</evidence>
<dbReference type="OrthoDB" id="9035457at2"/>
<dbReference type="RefSeq" id="WP_087047484.1">
    <property type="nucleotide sequence ID" value="NZ_FCOB02000019.1"/>
</dbReference>
<dbReference type="InterPro" id="IPR007055">
    <property type="entry name" value="BON_dom"/>
</dbReference>
<feature type="signal peptide" evidence="2">
    <location>
        <begin position="1"/>
        <end position="24"/>
    </location>
</feature>
<gene>
    <name evidence="4" type="ORF">AWB83_04112</name>
</gene>
<feature type="domain" description="BON" evidence="3">
    <location>
        <begin position="52"/>
        <end position="120"/>
    </location>
</feature>
<feature type="compositionally biased region" description="Low complexity" evidence="1">
    <location>
        <begin position="27"/>
        <end position="48"/>
    </location>
</feature>
<dbReference type="AlphaFoldDB" id="A0A158C926"/>
<proteinExistence type="predicted"/>
<feature type="region of interest" description="Disordered" evidence="1">
    <location>
        <begin position="27"/>
        <end position="49"/>
    </location>
</feature>
<organism evidence="4 5">
    <name type="scientific">Caballeronia ptereochthonis</name>
    <dbReference type="NCBI Taxonomy" id="1777144"/>
    <lineage>
        <taxon>Bacteria</taxon>
        <taxon>Pseudomonadati</taxon>
        <taxon>Pseudomonadota</taxon>
        <taxon>Betaproteobacteria</taxon>
        <taxon>Burkholderiales</taxon>
        <taxon>Burkholderiaceae</taxon>
        <taxon>Caballeronia</taxon>
    </lineage>
</organism>
<sequence>MNMINSLKLAGVALVAAASLNAWSQTSDATATTDQSATPSASTGSSKAAARKANRALSKKVAQALQKGGIDVVGINVIAKNGAITLAGHAADGTQIDKAAAIANGVSGVTSVKNVLTIQEGGQ</sequence>
<dbReference type="PROSITE" id="PS50914">
    <property type="entry name" value="BON"/>
    <property type="match status" value="1"/>
</dbReference>
<protein>
    <submittedName>
        <fullName evidence="4">Transport-associated protein</fullName>
    </submittedName>
</protein>
<keyword evidence="5" id="KW-1185">Reference proteome</keyword>
<comment type="caution">
    <text evidence="4">The sequence shown here is derived from an EMBL/GenBank/DDBJ whole genome shotgun (WGS) entry which is preliminary data.</text>
</comment>
<feature type="chain" id="PRO_5007622700" evidence="2">
    <location>
        <begin position="25"/>
        <end position="123"/>
    </location>
</feature>
<dbReference type="Pfam" id="PF04972">
    <property type="entry name" value="BON"/>
    <property type="match status" value="1"/>
</dbReference>
<name>A0A158C926_9BURK</name>
<keyword evidence="2" id="KW-0732">Signal</keyword>
<reference evidence="4" key="1">
    <citation type="submission" date="2016-01" db="EMBL/GenBank/DDBJ databases">
        <authorList>
            <person name="Peeters C."/>
        </authorList>
    </citation>
    <scope>NUCLEOTIDE SEQUENCE [LARGE SCALE GENOMIC DNA]</scope>
    <source>
        <strain evidence="4">LMG 29326</strain>
    </source>
</reference>
<dbReference type="STRING" id="1777144.AWB83_04112"/>
<dbReference type="Gene3D" id="3.30.1340.30">
    <property type="match status" value="1"/>
</dbReference>